<sequence>MMNFGLPGALRSAASWLGTIAGILLLFVGGLTVADVVSRNVRGQSILGVVEISTLLLVTIAFLGLAAAEVNSKHVTVSLVEEHLGQNGRIALSVLRSIFLVVLAIALLTGMSVVLESAFTRGETTNDILRLPTWPAKVVLLLSFAFFFVTALWKEFFVLRTLRSGHDPFAMEQQAELDRAAKELEVTDER</sequence>
<dbReference type="PANTHER" id="PTHR35011">
    <property type="entry name" value="2,3-DIKETO-L-GULONATE TRAP TRANSPORTER SMALL PERMEASE PROTEIN YIAM"/>
    <property type="match status" value="1"/>
</dbReference>
<proteinExistence type="inferred from homology"/>
<evidence type="ECO:0000313" key="11">
    <source>
        <dbReference type="EMBL" id="PCC52171.1"/>
    </source>
</evidence>
<keyword evidence="7 9" id="KW-0472">Membrane</keyword>
<feature type="transmembrane region" description="Helical" evidence="9">
    <location>
        <begin position="134"/>
        <end position="153"/>
    </location>
</feature>
<comment type="similarity">
    <text evidence="8">Belongs to the TRAP transporter small permease family.</text>
</comment>
<feature type="transmembrane region" description="Helical" evidence="9">
    <location>
        <begin position="12"/>
        <end position="34"/>
    </location>
</feature>
<keyword evidence="4" id="KW-0997">Cell inner membrane</keyword>
<evidence type="ECO:0000256" key="4">
    <source>
        <dbReference type="ARBA" id="ARBA00022519"/>
    </source>
</evidence>
<evidence type="ECO:0000256" key="9">
    <source>
        <dbReference type="SAM" id="Phobius"/>
    </source>
</evidence>
<reference evidence="11 12" key="1">
    <citation type="journal article" date="2017" name="Elife">
        <title>Extensive horizontal gene transfer in cheese-associated bacteria.</title>
        <authorList>
            <person name="Bonham K.S."/>
            <person name="Wolfe B.E."/>
            <person name="Dutton R.J."/>
        </authorList>
    </citation>
    <scope>NUCLEOTIDE SEQUENCE [LARGE SCALE GENOMIC DNA]</scope>
    <source>
        <strain evidence="11 12">738_8</strain>
    </source>
</reference>
<dbReference type="PANTHER" id="PTHR35011:SF4">
    <property type="entry name" value="SLL1102 PROTEIN"/>
    <property type="match status" value="1"/>
</dbReference>
<keyword evidence="6 9" id="KW-1133">Transmembrane helix</keyword>
<evidence type="ECO:0000256" key="1">
    <source>
        <dbReference type="ARBA" id="ARBA00004429"/>
    </source>
</evidence>
<evidence type="ECO:0000259" key="10">
    <source>
        <dbReference type="Pfam" id="PF04290"/>
    </source>
</evidence>
<dbReference type="Proteomes" id="UP000217881">
    <property type="component" value="Unassembled WGS sequence"/>
</dbReference>
<feature type="transmembrane region" description="Helical" evidence="9">
    <location>
        <begin position="46"/>
        <end position="70"/>
    </location>
</feature>
<keyword evidence="5 9" id="KW-0812">Transmembrane</keyword>
<name>A0A2A3ZL58_BREAU</name>
<dbReference type="RefSeq" id="WP_096147095.1">
    <property type="nucleotide sequence ID" value="NZ_NRHA01000025.1"/>
</dbReference>
<evidence type="ECO:0000256" key="7">
    <source>
        <dbReference type="ARBA" id="ARBA00023136"/>
    </source>
</evidence>
<feature type="domain" description="Tripartite ATP-independent periplasmic transporters DctQ component" evidence="10">
    <location>
        <begin position="30"/>
        <end position="152"/>
    </location>
</feature>
<dbReference type="GO" id="GO:0005886">
    <property type="term" value="C:plasma membrane"/>
    <property type="evidence" value="ECO:0007669"/>
    <property type="project" value="UniProtKB-SubCell"/>
</dbReference>
<dbReference type="EMBL" id="NRHA01000025">
    <property type="protein sequence ID" value="PCC52171.1"/>
    <property type="molecule type" value="Genomic_DNA"/>
</dbReference>
<comment type="subcellular location">
    <subcellularLocation>
        <location evidence="1">Cell inner membrane</location>
        <topology evidence="1">Multi-pass membrane protein</topology>
    </subcellularLocation>
</comment>
<evidence type="ECO:0000256" key="5">
    <source>
        <dbReference type="ARBA" id="ARBA00022692"/>
    </source>
</evidence>
<evidence type="ECO:0000256" key="3">
    <source>
        <dbReference type="ARBA" id="ARBA00022475"/>
    </source>
</evidence>
<keyword evidence="2" id="KW-0813">Transport</keyword>
<gene>
    <name evidence="11" type="ORF">CIK59_17375</name>
</gene>
<evidence type="ECO:0000256" key="8">
    <source>
        <dbReference type="ARBA" id="ARBA00038436"/>
    </source>
</evidence>
<accession>A0A2A3ZL58</accession>
<organism evidence="11 12">
    <name type="scientific">Brevibacterium aurantiacum</name>
    <dbReference type="NCBI Taxonomy" id="273384"/>
    <lineage>
        <taxon>Bacteria</taxon>
        <taxon>Bacillati</taxon>
        <taxon>Actinomycetota</taxon>
        <taxon>Actinomycetes</taxon>
        <taxon>Micrococcales</taxon>
        <taxon>Brevibacteriaceae</taxon>
        <taxon>Brevibacterium</taxon>
    </lineage>
</organism>
<feature type="transmembrane region" description="Helical" evidence="9">
    <location>
        <begin position="90"/>
        <end position="114"/>
    </location>
</feature>
<dbReference type="AlphaFoldDB" id="A0A2A3ZL58"/>
<keyword evidence="3" id="KW-1003">Cell membrane</keyword>
<dbReference type="InterPro" id="IPR055348">
    <property type="entry name" value="DctQ"/>
</dbReference>
<dbReference type="Pfam" id="PF04290">
    <property type="entry name" value="DctQ"/>
    <property type="match status" value="1"/>
</dbReference>
<evidence type="ECO:0000313" key="12">
    <source>
        <dbReference type="Proteomes" id="UP000217881"/>
    </source>
</evidence>
<evidence type="ECO:0000256" key="6">
    <source>
        <dbReference type="ARBA" id="ARBA00022989"/>
    </source>
</evidence>
<protein>
    <recommendedName>
        <fullName evidence="10">Tripartite ATP-independent periplasmic transporters DctQ component domain-containing protein</fullName>
    </recommendedName>
</protein>
<evidence type="ECO:0000256" key="2">
    <source>
        <dbReference type="ARBA" id="ARBA00022448"/>
    </source>
</evidence>
<dbReference type="InterPro" id="IPR007387">
    <property type="entry name" value="TRAP_DctQ"/>
</dbReference>
<comment type="caution">
    <text evidence="11">The sequence shown here is derived from an EMBL/GenBank/DDBJ whole genome shotgun (WGS) entry which is preliminary data.</text>
</comment>